<accession>A0A518CB66</accession>
<protein>
    <recommendedName>
        <fullName evidence="3">DUF2817 domain-containing protein</fullName>
    </recommendedName>
</protein>
<dbReference type="Pfam" id="PF10994">
    <property type="entry name" value="DUF2817"/>
    <property type="match status" value="1"/>
</dbReference>
<evidence type="ECO:0008006" key="3">
    <source>
        <dbReference type="Google" id="ProtNLM"/>
    </source>
</evidence>
<keyword evidence="2" id="KW-1185">Reference proteome</keyword>
<proteinExistence type="predicted"/>
<dbReference type="KEGG" id="bvo:Pan97_35330"/>
<organism evidence="1 2">
    <name type="scientific">Bremerella volcania</name>
    <dbReference type="NCBI Taxonomy" id="2527984"/>
    <lineage>
        <taxon>Bacteria</taxon>
        <taxon>Pseudomonadati</taxon>
        <taxon>Planctomycetota</taxon>
        <taxon>Planctomycetia</taxon>
        <taxon>Pirellulales</taxon>
        <taxon>Pirellulaceae</taxon>
        <taxon>Bremerella</taxon>
    </lineage>
</organism>
<evidence type="ECO:0000313" key="1">
    <source>
        <dbReference type="EMBL" id="QDU76483.1"/>
    </source>
</evidence>
<dbReference type="InterPro" id="IPR021259">
    <property type="entry name" value="DUF2817"/>
</dbReference>
<dbReference type="CDD" id="cd06233">
    <property type="entry name" value="M14-like"/>
    <property type="match status" value="1"/>
</dbReference>
<dbReference type="OrthoDB" id="4014363at2"/>
<dbReference type="AlphaFoldDB" id="A0A518CB66"/>
<gene>
    <name evidence="1" type="ORF">Pan97_35330</name>
</gene>
<reference evidence="2" key="1">
    <citation type="submission" date="2019-02" db="EMBL/GenBank/DDBJ databases">
        <title>Deep-cultivation of Planctomycetes and their phenomic and genomic characterization uncovers novel biology.</title>
        <authorList>
            <person name="Wiegand S."/>
            <person name="Jogler M."/>
            <person name="Boedeker C."/>
            <person name="Pinto D."/>
            <person name="Vollmers J."/>
            <person name="Rivas-Marin E."/>
            <person name="Kohn T."/>
            <person name="Peeters S.H."/>
            <person name="Heuer A."/>
            <person name="Rast P."/>
            <person name="Oberbeckmann S."/>
            <person name="Bunk B."/>
            <person name="Jeske O."/>
            <person name="Meyerdierks A."/>
            <person name="Storesund J.E."/>
            <person name="Kallscheuer N."/>
            <person name="Luecker S."/>
            <person name="Lage O.M."/>
            <person name="Pohl T."/>
            <person name="Merkel B.J."/>
            <person name="Hornburger P."/>
            <person name="Mueller R.-W."/>
            <person name="Bruemmer F."/>
            <person name="Labrenz M."/>
            <person name="Spormann A.M."/>
            <person name="Op den Camp H."/>
            <person name="Overmann J."/>
            <person name="Amann R."/>
            <person name="Jetten M.S.M."/>
            <person name="Mascher T."/>
            <person name="Medema M.H."/>
            <person name="Devos D.P."/>
            <person name="Kaster A.-K."/>
            <person name="Ovreas L."/>
            <person name="Rohde M."/>
            <person name="Galperin M.Y."/>
            <person name="Jogler C."/>
        </authorList>
    </citation>
    <scope>NUCLEOTIDE SEQUENCE [LARGE SCALE GENOMIC DNA]</scope>
    <source>
        <strain evidence="2">Pan97</strain>
    </source>
</reference>
<dbReference type="EMBL" id="CP036289">
    <property type="protein sequence ID" value="QDU76483.1"/>
    <property type="molecule type" value="Genomic_DNA"/>
</dbReference>
<sequence>MNPLEYFSKDYPEAQARFREATAKLGFALESHAIGAQGPDGKELAFDVACSAGDPRRVLVISSGIHGVEGYFGSAVQMAMFGQWSGNSVPTAKIVMLHGLNAYGFAWDRRFNEENVDPNRNFLLAGQPFAGSPPGYAELDPFLNPKRPPSSWEPFTAKAAWLIMQHGMRKLRSAIATGQYDYPQGLFFGGKGPSHMQTILQQNMPRWLAGSEQVMHLDFHTGLGAWGTWKLLIDYKLTDLQRETLTQTFGADSFEANVDSEIAYDAKGGFGQWCVAQKFAPDYLFACAEFGTYSPVKVLAGLRAENQAHHWGSGEDASTQRAKEFLKELFCPADAKWRTQVVQKSLELVRQAEEGMSGEHSG</sequence>
<dbReference type="RefSeq" id="WP_144974622.1">
    <property type="nucleotide sequence ID" value="NZ_CP036289.1"/>
</dbReference>
<dbReference type="Gene3D" id="3.40.630.10">
    <property type="entry name" value="Zn peptidases"/>
    <property type="match status" value="1"/>
</dbReference>
<dbReference type="SUPFAM" id="SSF53187">
    <property type="entry name" value="Zn-dependent exopeptidases"/>
    <property type="match status" value="1"/>
</dbReference>
<evidence type="ECO:0000313" key="2">
    <source>
        <dbReference type="Proteomes" id="UP000318626"/>
    </source>
</evidence>
<dbReference type="Proteomes" id="UP000318626">
    <property type="component" value="Chromosome"/>
</dbReference>
<name>A0A518CB66_9BACT</name>